<sequence length="90" mass="9828">MNGADRKPLEATMSLKMSEAGGSYRHKPISRLFSTASRKTSEVHRKCSDVSRKSSVPSAVIFSAPLIGATVGDKFKEEVCEFVFGDFTIL</sequence>
<organism evidence="1 2">
    <name type="scientific">Panagrellus redivivus</name>
    <name type="common">Microworm</name>
    <dbReference type="NCBI Taxonomy" id="6233"/>
    <lineage>
        <taxon>Eukaryota</taxon>
        <taxon>Metazoa</taxon>
        <taxon>Ecdysozoa</taxon>
        <taxon>Nematoda</taxon>
        <taxon>Chromadorea</taxon>
        <taxon>Rhabditida</taxon>
        <taxon>Tylenchina</taxon>
        <taxon>Panagrolaimomorpha</taxon>
        <taxon>Panagrolaimoidea</taxon>
        <taxon>Panagrolaimidae</taxon>
        <taxon>Panagrellus</taxon>
    </lineage>
</organism>
<evidence type="ECO:0000313" key="1">
    <source>
        <dbReference type="Proteomes" id="UP000492821"/>
    </source>
</evidence>
<accession>A0A7E4V1N4</accession>
<evidence type="ECO:0000313" key="2">
    <source>
        <dbReference type="WBParaSite" id="Pan_g1515.t1"/>
    </source>
</evidence>
<proteinExistence type="predicted"/>
<dbReference type="WBParaSite" id="Pan_g1515.t1">
    <property type="protein sequence ID" value="Pan_g1515.t1"/>
    <property type="gene ID" value="Pan_g1515"/>
</dbReference>
<protein>
    <submittedName>
        <fullName evidence="2">Uncharacterized protein</fullName>
    </submittedName>
</protein>
<dbReference type="Proteomes" id="UP000492821">
    <property type="component" value="Unassembled WGS sequence"/>
</dbReference>
<reference evidence="2" key="2">
    <citation type="submission" date="2020-10" db="UniProtKB">
        <authorList>
            <consortium name="WormBaseParasite"/>
        </authorList>
    </citation>
    <scope>IDENTIFICATION</scope>
</reference>
<dbReference type="AlphaFoldDB" id="A0A7E4V1N4"/>
<reference evidence="1" key="1">
    <citation type="journal article" date="2013" name="Genetics">
        <title>The draft genome and transcriptome of Panagrellus redivivus are shaped by the harsh demands of a free-living lifestyle.</title>
        <authorList>
            <person name="Srinivasan J."/>
            <person name="Dillman A.R."/>
            <person name="Macchietto M.G."/>
            <person name="Heikkinen L."/>
            <person name="Lakso M."/>
            <person name="Fracchia K.M."/>
            <person name="Antoshechkin I."/>
            <person name="Mortazavi A."/>
            <person name="Wong G."/>
            <person name="Sternberg P.W."/>
        </authorList>
    </citation>
    <scope>NUCLEOTIDE SEQUENCE [LARGE SCALE GENOMIC DNA]</scope>
    <source>
        <strain evidence="1">MT8872</strain>
    </source>
</reference>
<name>A0A7E4V1N4_PANRE</name>
<keyword evidence="1" id="KW-1185">Reference proteome</keyword>